<dbReference type="EMBL" id="JAVIIW010000025">
    <property type="protein sequence ID" value="MDX8480905.1"/>
    <property type="molecule type" value="Genomic_DNA"/>
</dbReference>
<dbReference type="PANTHER" id="PTHR11070">
    <property type="entry name" value="UVRD / RECB / PCRA DNA HELICASE FAMILY MEMBER"/>
    <property type="match status" value="1"/>
</dbReference>
<evidence type="ECO:0000313" key="13">
    <source>
        <dbReference type="Proteomes" id="UP001287059"/>
    </source>
</evidence>
<dbReference type="InterPro" id="IPR014017">
    <property type="entry name" value="DNA_helicase_UvrD-like_C"/>
</dbReference>
<protein>
    <recommendedName>
        <fullName evidence="7">DNA 3'-5' helicase</fullName>
        <ecNumber evidence="7">5.6.2.4</ecNumber>
    </recommendedName>
</protein>
<sequence length="1111" mass="122241">MSVTVPDQDARTRCVTDFSTNLVVEAAAGTGKTTLMSCRVAMLLAEGHHPGTIAAISFTEASASELGKLIHSVVEELLSGNVPIELKAALPNGLGAKREKALGAAVVHLDELTVTTIHSFCQQIIVDNSVEAKLDPGIKVADEMAADAMFDQAFSDWFTDALSSGKTLDRAVVVLTEADPLEVERELRDLVKIRRQHRRAQPPRPDFSARPDIELVDAIDAYARWVADHPFDKKTNDYVAGFDQLRSYCDGAFAGEMDFDTLWRLSRPPRIGAMKWKSFEFEAFQRLGPFKKARGEEEGVRLHGEVLTLYGAVGEKLLALLAHTGSRMIWQLSGSMQAALDAYDEMKRRAAVMDFDDLLEHARDLVIGNKKVRDNVATRFPIILVDECQDSDILQIEILFAIAADGPVSDWRRARLRPGALFFVGDPKQSIYRFRNADIAAYRAARDLIIGQPNGALVAITANFRSRNSIIEFVNLNFAEVFDGGSQPAYVALHPTIKHQPAVMPHVVRLSIGTEDEGPGEVRRLEAHAVGEICDQLIGRLAVRQKDGSQRPARAGDIALMAASHTELWLYEQELERRRIPVASQAGKALMRRPETLDVLTLLRALSDATDKLAFGALLRGPIIGLSDAELLDIVNELGEWKDGRPPDLSLLTDVSGLRNHYAKSAIETLQRLRRRSFAVPPAQLLSEAIEALLIRPILAARHVSRNARAIVNLDALVEMARRYSVFGLSSLVEELQQQWERGATVQEGRSDSVEEAVQIVTMHNSKGLEWPIVIPIGTATNFRQPSKFVHQPGDNTLHWVVGGVAPASLDAARKEEARQQALERQRMWYVVCTRARDILIVPNLPTSRAASWYRAVRLDKLELPEVNLDLLPDEVVEDRPAETNLQTAEKFAEEAAIVAASAPVLRWRQPSLHDADRTPEVIDLPPSSELTDPAPPPIGAGPLRGTLLHKLAEEVINDELTVTLEALTVRAGELLTQLRSQLLGREIEFPDPAQAATLIRDTLAIEDVATMLPFLEAEVPVWNADGAILLAGRVDALILREGRVLGVLDWKSDVNPSPKVKSDYIAQLDEYVSVTGAIAGALVFMTSAELIWIGDREGLLAQLTAAPPAI</sequence>
<evidence type="ECO:0000256" key="5">
    <source>
        <dbReference type="ARBA" id="ARBA00023235"/>
    </source>
</evidence>
<keyword evidence="13" id="KW-1185">Reference proteome</keyword>
<gene>
    <name evidence="12" type="ORF">RFN28_20955</name>
</gene>
<keyword evidence="3 9" id="KW-0347">Helicase</keyword>
<comment type="catalytic activity">
    <reaction evidence="6">
        <text>Couples ATP hydrolysis with the unwinding of duplex DNA by translocating in the 3'-5' direction.</text>
        <dbReference type="EC" id="5.6.2.4"/>
    </reaction>
</comment>
<evidence type="ECO:0000256" key="4">
    <source>
        <dbReference type="ARBA" id="ARBA00022840"/>
    </source>
</evidence>
<dbReference type="PROSITE" id="PS51217">
    <property type="entry name" value="UVRD_HELICASE_CTER"/>
    <property type="match status" value="1"/>
</dbReference>
<proteinExistence type="predicted"/>
<dbReference type="InterPro" id="IPR000212">
    <property type="entry name" value="DNA_helicase_UvrD/REP"/>
</dbReference>
<feature type="domain" description="UvrD-like helicase C-terminal" evidence="11">
    <location>
        <begin position="487"/>
        <end position="768"/>
    </location>
</feature>
<evidence type="ECO:0000256" key="3">
    <source>
        <dbReference type="ARBA" id="ARBA00022806"/>
    </source>
</evidence>
<dbReference type="RefSeq" id="WP_320222769.1">
    <property type="nucleotide sequence ID" value="NZ_JAVIIW010000025.1"/>
</dbReference>
<keyword evidence="5" id="KW-0413">Isomerase</keyword>
<dbReference type="Gene3D" id="3.40.50.300">
    <property type="entry name" value="P-loop containing nucleotide triphosphate hydrolases"/>
    <property type="match status" value="4"/>
</dbReference>
<reference evidence="12 13" key="1">
    <citation type="submission" date="2023-08" db="EMBL/GenBank/DDBJ databases">
        <title>Implementing the SeqCode for naming new Mesorhizobium species isolated from Vachellia karroo root nodules.</title>
        <authorList>
            <person name="Van Lill M."/>
        </authorList>
    </citation>
    <scope>NUCLEOTIDE SEQUENCE [LARGE SCALE GENOMIC DNA]</scope>
    <source>
        <strain evidence="12 13">VK24D</strain>
    </source>
</reference>
<dbReference type="EC" id="5.6.2.4" evidence="7"/>
<dbReference type="PROSITE" id="PS51198">
    <property type="entry name" value="UVRD_HELICASE_ATP_BIND"/>
    <property type="match status" value="1"/>
</dbReference>
<evidence type="ECO:0000256" key="1">
    <source>
        <dbReference type="ARBA" id="ARBA00022741"/>
    </source>
</evidence>
<dbReference type="InterPro" id="IPR014016">
    <property type="entry name" value="UvrD-like_ATP-bd"/>
</dbReference>
<evidence type="ECO:0000256" key="2">
    <source>
        <dbReference type="ARBA" id="ARBA00022801"/>
    </source>
</evidence>
<evidence type="ECO:0000259" key="11">
    <source>
        <dbReference type="PROSITE" id="PS51217"/>
    </source>
</evidence>
<evidence type="ECO:0000256" key="6">
    <source>
        <dbReference type="ARBA" id="ARBA00034617"/>
    </source>
</evidence>
<evidence type="ECO:0000259" key="10">
    <source>
        <dbReference type="PROSITE" id="PS51198"/>
    </source>
</evidence>
<dbReference type="SUPFAM" id="SSF52540">
    <property type="entry name" value="P-loop containing nucleoside triphosphate hydrolases"/>
    <property type="match status" value="1"/>
</dbReference>
<dbReference type="Pfam" id="PF00580">
    <property type="entry name" value="UvrD-helicase"/>
    <property type="match status" value="1"/>
</dbReference>
<keyword evidence="2 9" id="KW-0378">Hydrolase</keyword>
<keyword evidence="1 9" id="KW-0547">Nucleotide-binding</keyword>
<name>A0ABU4Y475_9HYPH</name>
<dbReference type="PANTHER" id="PTHR11070:SF23">
    <property type="entry name" value="RECBCD ENZYME SUBUNIT RECB"/>
    <property type="match status" value="1"/>
</dbReference>
<evidence type="ECO:0000256" key="9">
    <source>
        <dbReference type="PROSITE-ProRule" id="PRU00560"/>
    </source>
</evidence>
<feature type="domain" description="UvrD-like helicase ATP-binding" evidence="10">
    <location>
        <begin position="5"/>
        <end position="467"/>
    </location>
</feature>
<comment type="caution">
    <text evidence="12">The sequence shown here is derived from an EMBL/GenBank/DDBJ whole genome shotgun (WGS) entry which is preliminary data.</text>
</comment>
<organism evidence="12 13">
    <name type="scientific">Mesorhizobium album</name>
    <dbReference type="NCBI Taxonomy" id="3072314"/>
    <lineage>
        <taxon>Bacteria</taxon>
        <taxon>Pseudomonadati</taxon>
        <taxon>Pseudomonadota</taxon>
        <taxon>Alphaproteobacteria</taxon>
        <taxon>Hyphomicrobiales</taxon>
        <taxon>Phyllobacteriaceae</taxon>
        <taxon>Mesorhizobium</taxon>
    </lineage>
</organism>
<accession>A0ABU4Y475</accession>
<dbReference type="InterPro" id="IPR027417">
    <property type="entry name" value="P-loop_NTPase"/>
</dbReference>
<evidence type="ECO:0000256" key="8">
    <source>
        <dbReference type="ARBA" id="ARBA00048988"/>
    </source>
</evidence>
<comment type="catalytic activity">
    <reaction evidence="8">
        <text>ATP + H2O = ADP + phosphate + H(+)</text>
        <dbReference type="Rhea" id="RHEA:13065"/>
        <dbReference type="ChEBI" id="CHEBI:15377"/>
        <dbReference type="ChEBI" id="CHEBI:15378"/>
        <dbReference type="ChEBI" id="CHEBI:30616"/>
        <dbReference type="ChEBI" id="CHEBI:43474"/>
        <dbReference type="ChEBI" id="CHEBI:456216"/>
        <dbReference type="EC" id="5.6.2.4"/>
    </reaction>
</comment>
<dbReference type="Proteomes" id="UP001287059">
    <property type="component" value="Unassembled WGS sequence"/>
</dbReference>
<dbReference type="Pfam" id="PF13361">
    <property type="entry name" value="UvrD_C"/>
    <property type="match status" value="1"/>
</dbReference>
<evidence type="ECO:0000313" key="12">
    <source>
        <dbReference type="EMBL" id="MDX8480905.1"/>
    </source>
</evidence>
<feature type="binding site" evidence="9">
    <location>
        <begin position="26"/>
        <end position="33"/>
    </location>
    <ligand>
        <name>ATP</name>
        <dbReference type="ChEBI" id="CHEBI:30616"/>
    </ligand>
</feature>
<keyword evidence="4 9" id="KW-0067">ATP-binding</keyword>
<evidence type="ECO:0000256" key="7">
    <source>
        <dbReference type="ARBA" id="ARBA00034808"/>
    </source>
</evidence>